<sequence length="165" mass="17719">MDEPERTATGSRLAQFPPYLAGQRVLHGPSRGESVPLKRFSSKDKVGKVAGSDPAPGSSVSSGTDITLYEGVDADSVNDLMISKITGFNTINELNTAVVGTYCKATIADASKDCMTLSAGPNSYGDPIVYQEWGGTPSDSPADKRSCESVLCLEWWRCRPMHDIR</sequence>
<evidence type="ECO:0000313" key="3">
    <source>
        <dbReference type="Proteomes" id="UP000451234"/>
    </source>
</evidence>
<evidence type="ECO:0000313" key="2">
    <source>
        <dbReference type="EMBL" id="KAB7322808.1"/>
    </source>
</evidence>
<dbReference type="InterPro" id="IPR005543">
    <property type="entry name" value="PASTA_dom"/>
</dbReference>
<dbReference type="Proteomes" id="UP000451234">
    <property type="component" value="Unassembled WGS sequence"/>
</dbReference>
<name>A0A7J5T481_BIFLN</name>
<dbReference type="AlphaFoldDB" id="A0A7J5T481"/>
<evidence type="ECO:0000256" key="1">
    <source>
        <dbReference type="SAM" id="MobiDB-lite"/>
    </source>
</evidence>
<dbReference type="CDD" id="cd06577">
    <property type="entry name" value="PASTA_pknB"/>
    <property type="match status" value="1"/>
</dbReference>
<organism evidence="2 3">
    <name type="scientific">Bifidobacterium longum</name>
    <dbReference type="NCBI Taxonomy" id="216816"/>
    <lineage>
        <taxon>Bacteria</taxon>
        <taxon>Bacillati</taxon>
        <taxon>Actinomycetota</taxon>
        <taxon>Actinomycetes</taxon>
        <taxon>Bifidobacteriales</taxon>
        <taxon>Bifidobacteriaceae</taxon>
        <taxon>Bifidobacterium</taxon>
    </lineage>
</organism>
<comment type="caution">
    <text evidence="2">The sequence shown here is derived from an EMBL/GenBank/DDBJ whole genome shotgun (WGS) entry which is preliminary data.</text>
</comment>
<dbReference type="EMBL" id="WDRV01000006">
    <property type="protein sequence ID" value="KAB7322808.1"/>
    <property type="molecule type" value="Genomic_DNA"/>
</dbReference>
<accession>A0A7J5T481</accession>
<proteinExistence type="predicted"/>
<reference evidence="2 3" key="1">
    <citation type="journal article" date="2019" name="Nat. Med.">
        <title>A library of human gut bacterial isolates paired with longitudinal multiomics data enables mechanistic microbiome research.</title>
        <authorList>
            <person name="Poyet M."/>
            <person name="Groussin M."/>
            <person name="Gibbons S.M."/>
            <person name="Avila-Pacheco J."/>
            <person name="Jiang X."/>
            <person name="Kearney S.M."/>
            <person name="Perrotta A.R."/>
            <person name="Berdy B."/>
            <person name="Zhao S."/>
            <person name="Lieberman T.D."/>
            <person name="Swanson P.K."/>
            <person name="Smith M."/>
            <person name="Roesemann S."/>
            <person name="Alexander J.E."/>
            <person name="Rich S.A."/>
            <person name="Livny J."/>
            <person name="Vlamakis H."/>
            <person name="Clish C."/>
            <person name="Bullock K."/>
            <person name="Deik A."/>
            <person name="Scott J."/>
            <person name="Pierce K.A."/>
            <person name="Xavier R.J."/>
            <person name="Alm E.J."/>
        </authorList>
    </citation>
    <scope>NUCLEOTIDE SEQUENCE [LARGE SCALE GENOMIC DNA]</scope>
    <source>
        <strain evidence="2 3">BIOML-A75</strain>
    </source>
</reference>
<feature type="region of interest" description="Disordered" evidence="1">
    <location>
        <begin position="1"/>
        <end position="64"/>
    </location>
</feature>
<gene>
    <name evidence="2" type="ORF">GBB65_06320</name>
</gene>
<protein>
    <submittedName>
        <fullName evidence="2">PASTA domain-containing protein</fullName>
    </submittedName>
</protein>